<reference evidence="3" key="2">
    <citation type="journal article" date="2017" name="J. Anim. Genet.">
        <title>Multiple reference genome sequences of hot pepper reveal the massive evolution of plant disease resistance genes by retroduplication.</title>
        <authorList>
            <person name="Kim S."/>
            <person name="Park J."/>
            <person name="Yeom S.-I."/>
            <person name="Kim Y.-M."/>
            <person name="Seo E."/>
            <person name="Kim K.-T."/>
            <person name="Kim M.-S."/>
            <person name="Lee J.M."/>
            <person name="Cheong K."/>
            <person name="Shin H.-S."/>
            <person name="Kim S.-B."/>
            <person name="Han K."/>
            <person name="Lee J."/>
            <person name="Park M."/>
            <person name="Lee H.-A."/>
            <person name="Lee H.-Y."/>
            <person name="Lee Y."/>
            <person name="Oh S."/>
            <person name="Lee J.H."/>
            <person name="Choi E."/>
            <person name="Choi E."/>
            <person name="Lee S.E."/>
            <person name="Jeon J."/>
            <person name="Kim H."/>
            <person name="Choi G."/>
            <person name="Song H."/>
            <person name="Lee J."/>
            <person name="Lee S.-C."/>
            <person name="Kwon J.-K."/>
            <person name="Lee H.-Y."/>
            <person name="Koo N."/>
            <person name="Hong Y."/>
            <person name="Kim R.W."/>
            <person name="Kang W.-H."/>
            <person name="Huh J.H."/>
            <person name="Kang B.-C."/>
            <person name="Yang T.-J."/>
            <person name="Lee Y.-H."/>
            <person name="Bennetzen J.L."/>
            <person name="Choi D."/>
        </authorList>
    </citation>
    <scope>NUCLEOTIDE SEQUENCE [LARGE SCALE GENOMIC DNA]</scope>
    <source>
        <strain evidence="3">cv. PBC81</strain>
    </source>
</reference>
<evidence type="ECO:0000256" key="1">
    <source>
        <dbReference type="SAM" id="Coils"/>
    </source>
</evidence>
<sequence>MKRSVECFNGINFVDEEESKGKVKQKNLLNELLELQKDCVSKKRKLQAAKLRRDNILGEVLFLKQRLRYLLKSQSSSVESERNISHLKKHFDAESEVPKEERTNSSYDAAVETTLPAFTSNLNSEREVGYRGLLAGADVVRMECVPKKYLIDDIIELEKRNFLGIVK</sequence>
<gene>
    <name evidence="2" type="ORF">CQW23_29044</name>
</gene>
<name>A0A2G2VIB8_CAPBA</name>
<dbReference type="AlphaFoldDB" id="A0A2G2VIB8"/>
<dbReference type="OrthoDB" id="1295445at2759"/>
<dbReference type="PANTHER" id="PTHR34807:SF6">
    <property type="entry name" value="MYB-CC TYPE TRANSCRIPTION FACTOR LHEQLE-CONTAINING DOMAIN-CONTAINING PROTEIN"/>
    <property type="match status" value="1"/>
</dbReference>
<comment type="caution">
    <text evidence="2">The sequence shown here is derived from an EMBL/GenBank/DDBJ whole genome shotgun (WGS) entry which is preliminary data.</text>
</comment>
<organism evidence="2 3">
    <name type="scientific">Capsicum baccatum</name>
    <name type="common">Peruvian pepper</name>
    <dbReference type="NCBI Taxonomy" id="33114"/>
    <lineage>
        <taxon>Eukaryota</taxon>
        <taxon>Viridiplantae</taxon>
        <taxon>Streptophyta</taxon>
        <taxon>Embryophyta</taxon>
        <taxon>Tracheophyta</taxon>
        <taxon>Spermatophyta</taxon>
        <taxon>Magnoliopsida</taxon>
        <taxon>eudicotyledons</taxon>
        <taxon>Gunneridae</taxon>
        <taxon>Pentapetalae</taxon>
        <taxon>asterids</taxon>
        <taxon>lamiids</taxon>
        <taxon>Solanales</taxon>
        <taxon>Solanaceae</taxon>
        <taxon>Solanoideae</taxon>
        <taxon>Capsiceae</taxon>
        <taxon>Capsicum</taxon>
    </lineage>
</organism>
<dbReference type="Proteomes" id="UP000224567">
    <property type="component" value="Unassembled WGS sequence"/>
</dbReference>
<evidence type="ECO:0000313" key="2">
    <source>
        <dbReference type="EMBL" id="PHT32707.1"/>
    </source>
</evidence>
<reference evidence="2 3" key="1">
    <citation type="journal article" date="2017" name="Genome Biol.">
        <title>New reference genome sequences of hot pepper reveal the massive evolution of plant disease-resistance genes by retroduplication.</title>
        <authorList>
            <person name="Kim S."/>
            <person name="Park J."/>
            <person name="Yeom S.I."/>
            <person name="Kim Y.M."/>
            <person name="Seo E."/>
            <person name="Kim K.T."/>
            <person name="Kim M.S."/>
            <person name="Lee J.M."/>
            <person name="Cheong K."/>
            <person name="Shin H.S."/>
            <person name="Kim S.B."/>
            <person name="Han K."/>
            <person name="Lee J."/>
            <person name="Park M."/>
            <person name="Lee H.A."/>
            <person name="Lee H.Y."/>
            <person name="Lee Y."/>
            <person name="Oh S."/>
            <person name="Lee J.H."/>
            <person name="Choi E."/>
            <person name="Choi E."/>
            <person name="Lee S.E."/>
            <person name="Jeon J."/>
            <person name="Kim H."/>
            <person name="Choi G."/>
            <person name="Song H."/>
            <person name="Lee J."/>
            <person name="Lee S.C."/>
            <person name="Kwon J.K."/>
            <person name="Lee H.Y."/>
            <person name="Koo N."/>
            <person name="Hong Y."/>
            <person name="Kim R.W."/>
            <person name="Kang W.H."/>
            <person name="Huh J.H."/>
            <person name="Kang B.C."/>
            <person name="Yang T.J."/>
            <person name="Lee Y.H."/>
            <person name="Bennetzen J.L."/>
            <person name="Choi D."/>
        </authorList>
    </citation>
    <scope>NUCLEOTIDE SEQUENCE [LARGE SCALE GENOMIC DNA]</scope>
    <source>
        <strain evidence="3">cv. PBC81</strain>
    </source>
</reference>
<dbReference type="PANTHER" id="PTHR34807">
    <property type="entry name" value="OS08G0270800 PROTEIN"/>
    <property type="match status" value="1"/>
</dbReference>
<protein>
    <submittedName>
        <fullName evidence="2">Uncharacterized protein</fullName>
    </submittedName>
</protein>
<proteinExistence type="predicted"/>
<evidence type="ECO:0000313" key="3">
    <source>
        <dbReference type="Proteomes" id="UP000224567"/>
    </source>
</evidence>
<keyword evidence="1" id="KW-0175">Coiled coil</keyword>
<dbReference type="EMBL" id="MLFT02000012">
    <property type="protein sequence ID" value="PHT32707.1"/>
    <property type="molecule type" value="Genomic_DNA"/>
</dbReference>
<accession>A0A2G2VIB8</accession>
<feature type="coiled-coil region" evidence="1">
    <location>
        <begin position="25"/>
        <end position="52"/>
    </location>
</feature>
<keyword evidence="3" id="KW-1185">Reference proteome</keyword>